<keyword evidence="7" id="KW-0964">Secreted</keyword>
<evidence type="ECO:0000256" key="9">
    <source>
        <dbReference type="ARBA" id="ARBA00022723"/>
    </source>
</evidence>
<feature type="region of interest" description="Disordered" evidence="22">
    <location>
        <begin position="405"/>
        <end position="433"/>
    </location>
</feature>
<dbReference type="PROSITE" id="PS51677">
    <property type="entry name" value="NODB"/>
    <property type="match status" value="1"/>
</dbReference>
<organism evidence="24 25">
    <name type="scientific">Mycena venus</name>
    <dbReference type="NCBI Taxonomy" id="2733690"/>
    <lineage>
        <taxon>Eukaryota</taxon>
        <taxon>Fungi</taxon>
        <taxon>Dikarya</taxon>
        <taxon>Basidiomycota</taxon>
        <taxon>Agaricomycotina</taxon>
        <taxon>Agaricomycetes</taxon>
        <taxon>Agaricomycetidae</taxon>
        <taxon>Agaricales</taxon>
        <taxon>Marasmiineae</taxon>
        <taxon>Mycenaceae</taxon>
        <taxon>Mycena</taxon>
    </lineage>
</organism>
<keyword evidence="18" id="KW-0961">Cell wall biogenesis/degradation</keyword>
<comment type="caution">
    <text evidence="24">The sequence shown here is derived from an EMBL/GenBank/DDBJ whole genome shotgun (WGS) entry which is preliminary data.</text>
</comment>
<dbReference type="GO" id="GO:0000272">
    <property type="term" value="P:polysaccharide catabolic process"/>
    <property type="evidence" value="ECO:0007669"/>
    <property type="project" value="UniProtKB-KW"/>
</dbReference>
<evidence type="ECO:0000256" key="15">
    <source>
        <dbReference type="ARBA" id="ARBA00023277"/>
    </source>
</evidence>
<dbReference type="InterPro" id="IPR050248">
    <property type="entry name" value="Polysacc_deacetylase_ArnD"/>
</dbReference>
<keyword evidence="11" id="KW-0378">Hydrolase</keyword>
<keyword evidence="10" id="KW-0732">Signal</keyword>
<comment type="catalytic activity">
    <reaction evidence="21">
        <text>[(1-&gt;4)-N-acetyl-beta-D-glucosaminyl](n) + n H2O = chitosan + n acetate</text>
        <dbReference type="Rhea" id="RHEA:10464"/>
        <dbReference type="Rhea" id="RHEA-COMP:9593"/>
        <dbReference type="Rhea" id="RHEA-COMP:9597"/>
        <dbReference type="ChEBI" id="CHEBI:15377"/>
        <dbReference type="ChEBI" id="CHEBI:17029"/>
        <dbReference type="ChEBI" id="CHEBI:30089"/>
        <dbReference type="ChEBI" id="CHEBI:57704"/>
        <dbReference type="EC" id="3.5.1.41"/>
    </reaction>
    <physiologicalReaction direction="left-to-right" evidence="21">
        <dbReference type="Rhea" id="RHEA:10465"/>
    </physiologicalReaction>
</comment>
<dbReference type="EC" id="3.5.1.41" evidence="20"/>
<dbReference type="Proteomes" id="UP000620124">
    <property type="component" value="Unassembled WGS sequence"/>
</dbReference>
<gene>
    <name evidence="24" type="ORF">MVEN_01917700</name>
</gene>
<evidence type="ECO:0000256" key="7">
    <source>
        <dbReference type="ARBA" id="ARBA00022525"/>
    </source>
</evidence>
<sequence>MKPAVLSSLATVAVVGAHNIGPLYPRQGSSGAPAGTSAGSAAAATPTSFSFSLASTNPTAIPLGNILSNAPSQPTHALPSTFAPGTTPTAVSGAPALPNAALLAPSAYPSLDVVVPTGSPEVQQWIQDVKNSGVVIPNIAPNAPGGCPNNTVAAADADKSRCWWTCTGCVADTDIVDCPDKLTWGLTYDDGPSLYTPDLLTFLAANNLKSTFFAVGSRVISFPTILQTEYMEGHQIAVHTWSHPSLTTLTNEQIIGELGWSKKVIKDVIGVTPTHFRPPFGDIDNRVRAIAKAMDLTPVIWTRISEQATFDTDDFDLHSGLTTASHVLQNWNYIEGNATSSNFPTGFILLEHDLFQQSVDIATGYILPDALAHQPPFKIEPVISCLNQPLNNAYLELNDNSTNPPPISATTVVTGSASATGSSGSGGSGGNGSNSAVSTVGFPGLGPALALTLTLLSGTTFLLL</sequence>
<dbReference type="GO" id="GO:0098552">
    <property type="term" value="C:side of membrane"/>
    <property type="evidence" value="ECO:0007669"/>
    <property type="project" value="UniProtKB-KW"/>
</dbReference>
<evidence type="ECO:0000256" key="20">
    <source>
        <dbReference type="ARBA" id="ARBA00024056"/>
    </source>
</evidence>
<evidence type="ECO:0000256" key="2">
    <source>
        <dbReference type="ARBA" id="ARBA00004191"/>
    </source>
</evidence>
<evidence type="ECO:0000313" key="24">
    <source>
        <dbReference type="EMBL" id="KAF7340000.1"/>
    </source>
</evidence>
<proteinExistence type="inferred from homology"/>
<evidence type="ECO:0000256" key="1">
    <source>
        <dbReference type="ARBA" id="ARBA00001941"/>
    </source>
</evidence>
<dbReference type="SUPFAM" id="SSF88713">
    <property type="entry name" value="Glycoside hydrolase/deacetylase"/>
    <property type="match status" value="1"/>
</dbReference>
<evidence type="ECO:0000256" key="21">
    <source>
        <dbReference type="ARBA" id="ARBA00048494"/>
    </source>
</evidence>
<evidence type="ECO:0000256" key="4">
    <source>
        <dbReference type="ARBA" id="ARBA00010973"/>
    </source>
</evidence>
<dbReference type="InterPro" id="IPR011330">
    <property type="entry name" value="Glyco_hydro/deAcase_b/a-brl"/>
</dbReference>
<comment type="similarity">
    <text evidence="4">Belongs to the polysaccharide deacetylase family.</text>
</comment>
<dbReference type="PANTHER" id="PTHR10587">
    <property type="entry name" value="GLYCOSYL TRANSFERASE-RELATED"/>
    <property type="match status" value="1"/>
</dbReference>
<keyword evidence="19" id="KW-0624">Polysaccharide degradation</keyword>
<evidence type="ECO:0000313" key="25">
    <source>
        <dbReference type="Proteomes" id="UP000620124"/>
    </source>
</evidence>
<feature type="domain" description="NodB homology" evidence="23">
    <location>
        <begin position="182"/>
        <end position="378"/>
    </location>
</feature>
<keyword evidence="13" id="KW-0472">Membrane</keyword>
<dbReference type="Gene3D" id="3.20.20.370">
    <property type="entry name" value="Glycoside hydrolase/deacetylase"/>
    <property type="match status" value="1"/>
</dbReference>
<evidence type="ECO:0000256" key="8">
    <source>
        <dbReference type="ARBA" id="ARBA00022622"/>
    </source>
</evidence>
<keyword evidence="5" id="KW-1003">Cell membrane</keyword>
<evidence type="ECO:0000256" key="13">
    <source>
        <dbReference type="ARBA" id="ARBA00023136"/>
    </source>
</evidence>
<dbReference type="InterPro" id="IPR002509">
    <property type="entry name" value="NODB_dom"/>
</dbReference>
<evidence type="ECO:0000256" key="16">
    <source>
        <dbReference type="ARBA" id="ARBA00023285"/>
    </source>
</evidence>
<feature type="compositionally biased region" description="Gly residues" evidence="22">
    <location>
        <begin position="423"/>
        <end position="432"/>
    </location>
</feature>
<comment type="subcellular location">
    <subcellularLocation>
        <location evidence="3">Cell membrane</location>
        <topology evidence="3">Lipid-anchor</topology>
        <topology evidence="3">GPI-anchor</topology>
    </subcellularLocation>
    <subcellularLocation>
        <location evidence="2">Secreted</location>
        <location evidence="2">Cell wall</location>
    </subcellularLocation>
</comment>
<accession>A0A8H7CJN5</accession>
<evidence type="ECO:0000256" key="10">
    <source>
        <dbReference type="ARBA" id="ARBA00022729"/>
    </source>
</evidence>
<evidence type="ECO:0000259" key="23">
    <source>
        <dbReference type="PROSITE" id="PS51677"/>
    </source>
</evidence>
<evidence type="ECO:0000256" key="18">
    <source>
        <dbReference type="ARBA" id="ARBA00023316"/>
    </source>
</evidence>
<keyword evidence="9" id="KW-0479">Metal-binding</keyword>
<evidence type="ECO:0000256" key="12">
    <source>
        <dbReference type="ARBA" id="ARBA00023024"/>
    </source>
</evidence>
<feature type="compositionally biased region" description="Low complexity" evidence="22">
    <location>
        <begin position="408"/>
        <end position="422"/>
    </location>
</feature>
<dbReference type="OrthoDB" id="407355at2759"/>
<dbReference type="GO" id="GO:0004099">
    <property type="term" value="F:chitin deacetylase activity"/>
    <property type="evidence" value="ECO:0007669"/>
    <property type="project" value="UniProtKB-EC"/>
</dbReference>
<keyword evidence="17" id="KW-0449">Lipoprotein</keyword>
<dbReference type="GO" id="GO:0005886">
    <property type="term" value="C:plasma membrane"/>
    <property type="evidence" value="ECO:0007669"/>
    <property type="project" value="UniProtKB-SubCell"/>
</dbReference>
<keyword evidence="25" id="KW-1185">Reference proteome</keyword>
<evidence type="ECO:0000256" key="17">
    <source>
        <dbReference type="ARBA" id="ARBA00023288"/>
    </source>
</evidence>
<keyword evidence="14" id="KW-0325">Glycoprotein</keyword>
<evidence type="ECO:0000256" key="5">
    <source>
        <dbReference type="ARBA" id="ARBA00022475"/>
    </source>
</evidence>
<protein>
    <recommendedName>
        <fullName evidence="20">chitin deacetylase</fullName>
        <ecNumber evidence="20">3.5.1.41</ecNumber>
    </recommendedName>
</protein>
<comment type="cofactor">
    <cofactor evidence="1">
        <name>Co(2+)</name>
        <dbReference type="ChEBI" id="CHEBI:48828"/>
    </cofactor>
</comment>
<dbReference type="AlphaFoldDB" id="A0A8H7CJN5"/>
<evidence type="ECO:0000256" key="14">
    <source>
        <dbReference type="ARBA" id="ARBA00023180"/>
    </source>
</evidence>
<keyword evidence="15" id="KW-0119">Carbohydrate metabolism</keyword>
<keyword evidence="12" id="KW-0146">Chitin degradation</keyword>
<name>A0A8H7CJN5_9AGAR</name>
<keyword evidence="6" id="KW-0134">Cell wall</keyword>
<evidence type="ECO:0000256" key="11">
    <source>
        <dbReference type="ARBA" id="ARBA00022801"/>
    </source>
</evidence>
<dbReference type="GO" id="GO:0009272">
    <property type="term" value="P:fungal-type cell wall biogenesis"/>
    <property type="evidence" value="ECO:0007669"/>
    <property type="project" value="UniProtKB-ARBA"/>
</dbReference>
<dbReference type="GO" id="GO:0046872">
    <property type="term" value="F:metal ion binding"/>
    <property type="evidence" value="ECO:0007669"/>
    <property type="project" value="UniProtKB-KW"/>
</dbReference>
<evidence type="ECO:0000256" key="19">
    <source>
        <dbReference type="ARBA" id="ARBA00023326"/>
    </source>
</evidence>
<dbReference type="FunFam" id="3.20.20.370:FF:000004">
    <property type="entry name" value="Related to Chitin deacetylase"/>
    <property type="match status" value="1"/>
</dbReference>
<evidence type="ECO:0000256" key="3">
    <source>
        <dbReference type="ARBA" id="ARBA00004609"/>
    </source>
</evidence>
<evidence type="ECO:0000256" key="6">
    <source>
        <dbReference type="ARBA" id="ARBA00022512"/>
    </source>
</evidence>
<keyword evidence="16" id="KW-0170">Cobalt</keyword>
<dbReference type="EMBL" id="JACAZI010000019">
    <property type="protein sequence ID" value="KAF7340000.1"/>
    <property type="molecule type" value="Genomic_DNA"/>
</dbReference>
<reference evidence="24" key="1">
    <citation type="submission" date="2020-05" db="EMBL/GenBank/DDBJ databases">
        <title>Mycena genomes resolve the evolution of fungal bioluminescence.</title>
        <authorList>
            <person name="Tsai I.J."/>
        </authorList>
    </citation>
    <scope>NUCLEOTIDE SEQUENCE</scope>
    <source>
        <strain evidence="24">CCC161011</strain>
    </source>
</reference>
<keyword evidence="8" id="KW-0336">GPI-anchor</keyword>
<evidence type="ECO:0000256" key="22">
    <source>
        <dbReference type="SAM" id="MobiDB-lite"/>
    </source>
</evidence>
<dbReference type="PANTHER" id="PTHR10587:SF133">
    <property type="entry name" value="CHITIN DEACETYLASE 1-RELATED"/>
    <property type="match status" value="1"/>
</dbReference>
<dbReference type="Pfam" id="PF01522">
    <property type="entry name" value="Polysacc_deac_1"/>
    <property type="match status" value="1"/>
</dbReference>
<dbReference type="GO" id="GO:0006032">
    <property type="term" value="P:chitin catabolic process"/>
    <property type="evidence" value="ECO:0007669"/>
    <property type="project" value="UniProtKB-KW"/>
</dbReference>
<dbReference type="GO" id="GO:0071555">
    <property type="term" value="P:cell wall organization"/>
    <property type="evidence" value="ECO:0007669"/>
    <property type="project" value="UniProtKB-KW"/>
</dbReference>